<dbReference type="GO" id="GO:0005811">
    <property type="term" value="C:lipid droplet"/>
    <property type="evidence" value="ECO:0007669"/>
    <property type="project" value="UniProtKB-SubCell"/>
</dbReference>
<comment type="subcellular location">
    <subcellularLocation>
        <location evidence="11">Cytoplasmic vesicle</location>
        <location evidence="11">COPI-coated vesicle</location>
    </subcellularLocation>
    <subcellularLocation>
        <location evidence="1">Endoplasmic reticulum membrane</location>
        <topology evidence="1">Peripheral membrane protein</topology>
        <orientation evidence="1">Cytoplasmic side</orientation>
    </subcellularLocation>
    <subcellularLocation>
        <location evidence="3">Golgi apparatus</location>
    </subcellularLocation>
    <subcellularLocation>
        <location evidence="2">Lipid droplet</location>
    </subcellularLocation>
</comment>
<dbReference type="SMART" id="SM00266">
    <property type="entry name" value="CAD"/>
    <property type="match status" value="1"/>
</dbReference>
<keyword evidence="8" id="KW-0333">Golgi apparatus</keyword>
<evidence type="ECO:0000256" key="10">
    <source>
        <dbReference type="ARBA" id="ARBA00023329"/>
    </source>
</evidence>
<keyword evidence="7" id="KW-0256">Endoplasmic reticulum</keyword>
<evidence type="ECO:0000256" key="5">
    <source>
        <dbReference type="ARBA" id="ARBA00022677"/>
    </source>
</evidence>
<dbReference type="AlphaFoldDB" id="A0A8D0IWZ1"/>
<dbReference type="InterPro" id="IPR003508">
    <property type="entry name" value="CIDE-N_dom"/>
</dbReference>
<gene>
    <name evidence="18" type="primary">CIDEB</name>
</gene>
<evidence type="ECO:0000256" key="9">
    <source>
        <dbReference type="ARBA" id="ARBA00023136"/>
    </source>
</evidence>
<evidence type="ECO:0000256" key="1">
    <source>
        <dbReference type="ARBA" id="ARBA00004397"/>
    </source>
</evidence>
<sequence>MEYLSALNPSGLLRSVSNMSSDLGRKVWTSTPPPQRPFRICDHKRTTRKGLTAATRQELLDKALGTLMLNGVLTLVLEEDGTMVESEDFFQLLEDDTCLMVLELGQKWRPRKVRDPHWGCSRPLTLYISSKALLSPNPDLGGRGMGEVRSCQGLCLVDEQSRQGWVCPSADGISGGCQYVRVRCPALATEWGAVIWPGPGEAQAQPGHRPHHL</sequence>
<protein>
    <recommendedName>
        <fullName evidence="14">Lipid transferase CIDEB</fullName>
    </recommendedName>
    <alternativeName>
        <fullName evidence="15">Cell death-inducing DFFA-like effector B</fullName>
    </alternativeName>
</protein>
<evidence type="ECO:0000313" key="18">
    <source>
        <dbReference type="Ensembl" id="ENSSSCP00040046283.1"/>
    </source>
</evidence>
<dbReference type="FunFam" id="3.10.20.10:FF:000005">
    <property type="entry name" value="Cell death activator CIDE-B"/>
    <property type="match status" value="1"/>
</dbReference>
<dbReference type="PROSITE" id="PS51135">
    <property type="entry name" value="CIDE_N"/>
    <property type="match status" value="1"/>
</dbReference>
<evidence type="ECO:0000256" key="2">
    <source>
        <dbReference type="ARBA" id="ARBA00004502"/>
    </source>
</evidence>
<keyword evidence="6 16" id="KW-0053">Apoptosis</keyword>
<dbReference type="SUPFAM" id="SSF54277">
    <property type="entry name" value="CAD &amp; PB1 domains"/>
    <property type="match status" value="1"/>
</dbReference>
<dbReference type="GO" id="GO:0005794">
    <property type="term" value="C:Golgi apparatus"/>
    <property type="evidence" value="ECO:0007669"/>
    <property type="project" value="UniProtKB-SubCell"/>
</dbReference>
<reference evidence="18" key="1">
    <citation type="submission" date="2025-08" db="UniProtKB">
        <authorList>
            <consortium name="Ensembl"/>
        </authorList>
    </citation>
    <scope>IDENTIFICATION</scope>
</reference>
<evidence type="ECO:0000256" key="12">
    <source>
        <dbReference type="ARBA" id="ARBA00060878"/>
    </source>
</evidence>
<keyword evidence="10" id="KW-0968">Cytoplasmic vesicle</keyword>
<dbReference type="Pfam" id="PF02017">
    <property type="entry name" value="CIDE-N"/>
    <property type="match status" value="1"/>
</dbReference>
<dbReference type="GO" id="GO:0006915">
    <property type="term" value="P:apoptotic process"/>
    <property type="evidence" value="ECO:0007669"/>
    <property type="project" value="UniProtKB-UniRule"/>
</dbReference>
<dbReference type="Gene3D" id="3.10.20.10">
    <property type="match status" value="1"/>
</dbReference>
<keyword evidence="4" id="KW-0597">Phosphoprotein</keyword>
<evidence type="ECO:0000256" key="7">
    <source>
        <dbReference type="ARBA" id="ARBA00022824"/>
    </source>
</evidence>
<organism evidence="18 19">
    <name type="scientific">Sus scrofa</name>
    <name type="common">Pig</name>
    <dbReference type="NCBI Taxonomy" id="9823"/>
    <lineage>
        <taxon>Eukaryota</taxon>
        <taxon>Metazoa</taxon>
        <taxon>Chordata</taxon>
        <taxon>Craniata</taxon>
        <taxon>Vertebrata</taxon>
        <taxon>Euteleostomi</taxon>
        <taxon>Mammalia</taxon>
        <taxon>Eutheria</taxon>
        <taxon>Laurasiatheria</taxon>
        <taxon>Artiodactyla</taxon>
        <taxon>Suina</taxon>
        <taxon>Suidae</taxon>
        <taxon>Sus</taxon>
    </lineage>
</organism>
<accession>A0A8D0IWZ1</accession>
<dbReference type="Ensembl" id="ENSSSCT00040102448.1">
    <property type="protein sequence ID" value="ENSSSCP00040046283.1"/>
    <property type="gene ID" value="ENSSSCG00040074113.1"/>
</dbReference>
<evidence type="ECO:0000256" key="6">
    <source>
        <dbReference type="ARBA" id="ARBA00022703"/>
    </source>
</evidence>
<dbReference type="GO" id="GO:0005789">
    <property type="term" value="C:endoplasmic reticulum membrane"/>
    <property type="evidence" value="ECO:0007669"/>
    <property type="project" value="UniProtKB-SubCell"/>
</dbReference>
<name>A0A8D0IWZ1_PIG</name>
<dbReference type="Proteomes" id="UP000694722">
    <property type="component" value="Unplaced"/>
</dbReference>
<feature type="domain" description="CIDE-N" evidence="17">
    <location>
        <begin position="34"/>
        <end position="110"/>
    </location>
</feature>
<evidence type="ECO:0000256" key="11">
    <source>
        <dbReference type="ARBA" id="ARBA00046287"/>
    </source>
</evidence>
<comment type="subunit">
    <text evidence="13">Interacts with DFFA. Interacts with DFFB; inhibited by DFFB. Interacts with APOB. Interacts with PREB/SEC12; facilitating loading of SCAP-SREBP into COPII vesicles.</text>
</comment>
<keyword evidence="5" id="KW-0551">Lipid droplet</keyword>
<keyword evidence="9" id="KW-0472">Membrane</keyword>
<evidence type="ECO:0000256" key="3">
    <source>
        <dbReference type="ARBA" id="ARBA00004555"/>
    </source>
</evidence>
<dbReference type="PANTHER" id="PTHR12306">
    <property type="entry name" value="CELL DEATH ACTIVATOR CIDE"/>
    <property type="match status" value="1"/>
</dbReference>
<evidence type="ECO:0000256" key="15">
    <source>
        <dbReference type="ARBA" id="ARBA00082104"/>
    </source>
</evidence>
<evidence type="ECO:0000256" key="8">
    <source>
        <dbReference type="ARBA" id="ARBA00023034"/>
    </source>
</evidence>
<dbReference type="GO" id="GO:0030137">
    <property type="term" value="C:COPI-coated vesicle"/>
    <property type="evidence" value="ECO:0007669"/>
    <property type="project" value="UniProtKB-SubCell"/>
</dbReference>
<evidence type="ECO:0000259" key="17">
    <source>
        <dbReference type="PROSITE" id="PS51135"/>
    </source>
</evidence>
<comment type="similarity">
    <text evidence="12">Belongs to the CIDE family.</text>
</comment>
<dbReference type="GO" id="GO:0160077">
    <property type="term" value="P:lipid droplet fusion"/>
    <property type="evidence" value="ECO:0007669"/>
    <property type="project" value="UniProtKB-ARBA"/>
</dbReference>
<evidence type="ECO:0000256" key="14">
    <source>
        <dbReference type="ARBA" id="ARBA00067118"/>
    </source>
</evidence>
<evidence type="ECO:0000313" key="19">
    <source>
        <dbReference type="Proteomes" id="UP000694722"/>
    </source>
</evidence>
<dbReference type="PANTHER" id="PTHR12306:SF10">
    <property type="entry name" value="LIPID TRANSFERASE CIDEB"/>
    <property type="match status" value="1"/>
</dbReference>
<evidence type="ECO:0000256" key="13">
    <source>
        <dbReference type="ARBA" id="ARBA00063605"/>
    </source>
</evidence>
<proteinExistence type="inferred from homology"/>
<evidence type="ECO:0000256" key="16">
    <source>
        <dbReference type="PROSITE-ProRule" id="PRU00447"/>
    </source>
</evidence>
<evidence type="ECO:0000256" key="4">
    <source>
        <dbReference type="ARBA" id="ARBA00022553"/>
    </source>
</evidence>